<sequence>MTTATELLPLRMYHDLCGEIDCLYLRIHQLEIERKYYWKMGTRAFKAPMPFDRALEYIYEIDAVLNPLYKVLEDKEYVKKRLENKIGELEGVDYKVAIMQIQGKSLVEIADELGYSYVWVKKINAKISNRLYKKAVKDANR</sequence>
<evidence type="ECO:0000313" key="2">
    <source>
        <dbReference type="Proteomes" id="UP000326951"/>
    </source>
</evidence>
<proteinExistence type="predicted"/>
<organism evidence="1 2">
    <name type="scientific">Sporolactobacillus terrae</name>
    <dbReference type="NCBI Taxonomy" id="269673"/>
    <lineage>
        <taxon>Bacteria</taxon>
        <taxon>Bacillati</taxon>
        <taxon>Bacillota</taxon>
        <taxon>Bacilli</taxon>
        <taxon>Bacillales</taxon>
        <taxon>Sporolactobacillaceae</taxon>
        <taxon>Sporolactobacillus</taxon>
    </lineage>
</organism>
<dbReference type="EMBL" id="AP021853">
    <property type="protein sequence ID" value="BBN97486.1"/>
    <property type="molecule type" value="Genomic_DNA"/>
</dbReference>
<name>A0A5K7X066_9BACL</name>
<protein>
    <submittedName>
        <fullName evidence="1">Uncharacterized protein</fullName>
    </submittedName>
</protein>
<dbReference type="Proteomes" id="UP000326951">
    <property type="component" value="Chromosome"/>
</dbReference>
<dbReference type="AlphaFoldDB" id="A0A5K7X066"/>
<accession>A0A5K7X066</accession>
<gene>
    <name evidence="1" type="ORF">St703_01910</name>
</gene>
<dbReference type="RefSeq" id="WP_152080065.1">
    <property type="nucleotide sequence ID" value="NZ_AP021853.1"/>
</dbReference>
<dbReference type="SUPFAM" id="SSF88659">
    <property type="entry name" value="Sigma3 and sigma4 domains of RNA polymerase sigma factors"/>
    <property type="match status" value="1"/>
</dbReference>
<evidence type="ECO:0000313" key="1">
    <source>
        <dbReference type="EMBL" id="BBN97486.1"/>
    </source>
</evidence>
<reference evidence="1 2" key="1">
    <citation type="submission" date="2019-09" db="EMBL/GenBank/DDBJ databases">
        <title>Complete genome sequence of Sporolactobacillus terrae 70-3.</title>
        <authorList>
            <person name="Tanaka N."/>
            <person name="Shiwa Y."/>
            <person name="Fujita N."/>
            <person name="Tanasupawat S."/>
        </authorList>
    </citation>
    <scope>NUCLEOTIDE SEQUENCE [LARGE SCALE GENOMIC DNA]</scope>
    <source>
        <strain evidence="1 2">70-3</strain>
    </source>
</reference>
<dbReference type="InterPro" id="IPR013324">
    <property type="entry name" value="RNA_pol_sigma_r3/r4-like"/>
</dbReference>